<feature type="transmembrane region" description="Helical" evidence="6">
    <location>
        <begin position="277"/>
        <end position="299"/>
    </location>
</feature>
<dbReference type="EMBL" id="BPQI01000016">
    <property type="protein sequence ID" value="GJD54902.1"/>
    <property type="molecule type" value="Genomic_DNA"/>
</dbReference>
<evidence type="ECO:0000256" key="6">
    <source>
        <dbReference type="SAM" id="Phobius"/>
    </source>
</evidence>
<dbReference type="Proteomes" id="UP000401717">
    <property type="component" value="Unassembled WGS sequence"/>
</dbReference>
<dbReference type="GO" id="GO:0005524">
    <property type="term" value="F:ATP binding"/>
    <property type="evidence" value="ECO:0007669"/>
    <property type="project" value="InterPro"/>
</dbReference>
<evidence type="ECO:0000256" key="4">
    <source>
        <dbReference type="ARBA" id="ARBA00023136"/>
    </source>
</evidence>
<feature type="transmembrane region" description="Helical" evidence="6">
    <location>
        <begin position="58"/>
        <end position="80"/>
    </location>
</feature>
<dbReference type="Proteomes" id="UP001055303">
    <property type="component" value="Unassembled WGS sequence"/>
</dbReference>
<evidence type="ECO:0000256" key="2">
    <source>
        <dbReference type="ARBA" id="ARBA00022692"/>
    </source>
</evidence>
<feature type="domain" description="ABC transmembrane type-1" evidence="7">
    <location>
        <begin position="138"/>
        <end position="429"/>
    </location>
</feature>
<dbReference type="GO" id="GO:0005886">
    <property type="term" value="C:plasma membrane"/>
    <property type="evidence" value="ECO:0007669"/>
    <property type="project" value="UniProtKB-SubCell"/>
</dbReference>
<evidence type="ECO:0000256" key="1">
    <source>
        <dbReference type="ARBA" id="ARBA00004651"/>
    </source>
</evidence>
<dbReference type="InterPro" id="IPR036640">
    <property type="entry name" value="ABC1_TM_sf"/>
</dbReference>
<name>A0A564G240_9HYPH</name>
<gene>
    <name evidence="8" type="ORF">IFDJLNFL_0781</name>
    <name evidence="9" type="ORF">MTDSW087_04220</name>
</gene>
<protein>
    <recommendedName>
        <fullName evidence="7">ABC transmembrane type-1 domain-containing protein</fullName>
    </recommendedName>
</protein>
<reference evidence="8" key="2">
    <citation type="journal article" date="2021" name="Front. Microbiol.">
        <title>Comprehensive Comparative Genomics and Phenotyping of Methylobacterium Species.</title>
        <authorList>
            <person name="Alessa O."/>
            <person name="Ogura Y."/>
            <person name="Fujitani Y."/>
            <person name="Takami H."/>
            <person name="Hayashi T."/>
            <person name="Sahin N."/>
            <person name="Tani A."/>
        </authorList>
    </citation>
    <scope>NUCLEOTIDE SEQUENCE</scope>
    <source>
        <strain evidence="8">DSM 22415</strain>
    </source>
</reference>
<organism evidence="9 10">
    <name type="scientific">Methylobacterium dankookense</name>
    <dbReference type="NCBI Taxonomy" id="560405"/>
    <lineage>
        <taxon>Bacteria</taxon>
        <taxon>Pseudomonadati</taxon>
        <taxon>Pseudomonadota</taxon>
        <taxon>Alphaproteobacteria</taxon>
        <taxon>Hyphomicrobiales</taxon>
        <taxon>Methylobacteriaceae</taxon>
        <taxon>Methylobacterium</taxon>
    </lineage>
</organism>
<evidence type="ECO:0000313" key="8">
    <source>
        <dbReference type="EMBL" id="GJD54902.1"/>
    </source>
</evidence>
<evidence type="ECO:0000313" key="10">
    <source>
        <dbReference type="Proteomes" id="UP000401717"/>
    </source>
</evidence>
<reference evidence="9 10" key="1">
    <citation type="submission" date="2019-06" db="EMBL/GenBank/DDBJ databases">
        <authorList>
            <person name="Rodrigo-Torres L."/>
            <person name="Arahal R. D."/>
            <person name="Lucena T."/>
        </authorList>
    </citation>
    <scope>NUCLEOTIDE SEQUENCE [LARGE SCALE GENOMIC DNA]</scope>
    <source>
        <strain evidence="9 10">SW08-7</strain>
    </source>
</reference>
<keyword evidence="2 6" id="KW-0812">Transmembrane</keyword>
<evidence type="ECO:0000313" key="11">
    <source>
        <dbReference type="Proteomes" id="UP001055303"/>
    </source>
</evidence>
<dbReference type="Gene3D" id="1.20.1560.10">
    <property type="entry name" value="ABC transporter type 1, transmembrane domain"/>
    <property type="match status" value="1"/>
</dbReference>
<comment type="subcellular location">
    <subcellularLocation>
        <location evidence="1">Cell membrane</location>
        <topology evidence="1">Multi-pass membrane protein</topology>
    </subcellularLocation>
</comment>
<evidence type="ECO:0000256" key="3">
    <source>
        <dbReference type="ARBA" id="ARBA00022989"/>
    </source>
</evidence>
<feature type="region of interest" description="Disordered" evidence="5">
    <location>
        <begin position="441"/>
        <end position="463"/>
    </location>
</feature>
<accession>A0A564G240</accession>
<feature type="transmembrane region" description="Helical" evidence="6">
    <location>
        <begin position="136"/>
        <end position="153"/>
    </location>
</feature>
<proteinExistence type="predicted"/>
<keyword evidence="3 6" id="KW-1133">Transmembrane helix</keyword>
<evidence type="ECO:0000313" key="9">
    <source>
        <dbReference type="EMBL" id="VUF14495.1"/>
    </source>
</evidence>
<feature type="compositionally biased region" description="Basic and acidic residues" evidence="5">
    <location>
        <begin position="449"/>
        <end position="463"/>
    </location>
</feature>
<dbReference type="InterPro" id="IPR011527">
    <property type="entry name" value="ABC1_TM_dom"/>
</dbReference>
<dbReference type="AlphaFoldDB" id="A0A564G240"/>
<sequence>MGVKAAGAIGGEQIARLALSPARIEARVRRQEYPLLTPPIIHDLIHWTLGLDHAHAHWWIDLVTVVVLVVAPAWTAWLAARSGLRWAAARRDRVRKGRAVPSSAASTGAAGRPGSRETGAVPLEAYVVRATSRLQVRLVLLSVLTLPAAWLLLEIPKHIINHALADDAGDGHPKMAFLGLHLGRVELLFALCASYLAVLTLSGLAKYAVNRVRGRVNERLVRRLRLAIVRRARGERSAERRATLAAVAVQEVEPIGYFGGSLVVVPLVQGGTLVTSIVFLLLQNAALALAALIMLPVQLTILPRLQGRLNAKVRQRVHATRELGALLTAPVVARPAGGEACEPSGLGRQMRQARGLERVRIEINDLKGRLKGLYNYTANLTPFFFFSIGGYLVVQGRLSLGALVAALAAYKEIAPAMRELFDFAQDWSDARARFEEVTKALGPAGQEQRATERPVRDQTVRAA</sequence>
<reference evidence="8" key="3">
    <citation type="submission" date="2021-08" db="EMBL/GenBank/DDBJ databases">
        <authorList>
            <person name="Tani A."/>
            <person name="Ola A."/>
            <person name="Ogura Y."/>
            <person name="Katsura K."/>
            <person name="Hayashi T."/>
        </authorList>
    </citation>
    <scope>NUCLEOTIDE SEQUENCE</scope>
    <source>
        <strain evidence="8">DSM 22415</strain>
    </source>
</reference>
<dbReference type="SUPFAM" id="SSF90123">
    <property type="entry name" value="ABC transporter transmembrane region"/>
    <property type="match status" value="1"/>
</dbReference>
<feature type="transmembrane region" description="Helical" evidence="6">
    <location>
        <begin position="383"/>
        <end position="410"/>
    </location>
</feature>
<keyword evidence="4 6" id="KW-0472">Membrane</keyword>
<evidence type="ECO:0000256" key="5">
    <source>
        <dbReference type="SAM" id="MobiDB-lite"/>
    </source>
</evidence>
<keyword evidence="11" id="KW-1185">Reference proteome</keyword>
<dbReference type="PROSITE" id="PS50929">
    <property type="entry name" value="ABC_TM1F"/>
    <property type="match status" value="1"/>
</dbReference>
<dbReference type="EMBL" id="CABFVH010000034">
    <property type="protein sequence ID" value="VUF14495.1"/>
    <property type="molecule type" value="Genomic_DNA"/>
</dbReference>
<feature type="transmembrane region" description="Helical" evidence="6">
    <location>
        <begin position="187"/>
        <end position="209"/>
    </location>
</feature>
<evidence type="ECO:0000259" key="7">
    <source>
        <dbReference type="PROSITE" id="PS50929"/>
    </source>
</evidence>
<dbReference type="GO" id="GO:0140359">
    <property type="term" value="F:ABC-type transporter activity"/>
    <property type="evidence" value="ECO:0007669"/>
    <property type="project" value="InterPro"/>
</dbReference>